<keyword evidence="7" id="KW-1133">Transmembrane helix</keyword>
<dbReference type="PRINTS" id="PR00109">
    <property type="entry name" value="TYRKINASE"/>
</dbReference>
<dbReference type="PANTHER" id="PTHR24416">
    <property type="entry name" value="TYROSINE-PROTEIN KINASE RECEPTOR"/>
    <property type="match status" value="1"/>
</dbReference>
<dbReference type="Proteomes" id="UP000614601">
    <property type="component" value="Unassembled WGS sequence"/>
</dbReference>
<accession>A0A811L622</accession>
<dbReference type="InterPro" id="IPR001245">
    <property type="entry name" value="Ser-Thr/Tyr_kinase_cat_dom"/>
</dbReference>
<evidence type="ECO:0000256" key="3">
    <source>
        <dbReference type="ARBA" id="ARBA00022777"/>
    </source>
</evidence>
<dbReference type="Proteomes" id="UP000783686">
    <property type="component" value="Unassembled WGS sequence"/>
</dbReference>
<evidence type="ECO:0000256" key="6">
    <source>
        <dbReference type="SAM" id="MobiDB-lite"/>
    </source>
</evidence>
<dbReference type="InterPro" id="IPR000719">
    <property type="entry name" value="Prot_kinase_dom"/>
</dbReference>
<dbReference type="CDD" id="cd00192">
    <property type="entry name" value="PTKc"/>
    <property type="match status" value="1"/>
</dbReference>
<dbReference type="PROSITE" id="PS00109">
    <property type="entry name" value="PROTEIN_KINASE_TYR"/>
    <property type="match status" value="1"/>
</dbReference>
<evidence type="ECO:0000313" key="10">
    <source>
        <dbReference type="Proteomes" id="UP000614601"/>
    </source>
</evidence>
<dbReference type="GO" id="GO:0043235">
    <property type="term" value="C:receptor complex"/>
    <property type="evidence" value="ECO:0007669"/>
    <property type="project" value="TreeGrafter"/>
</dbReference>
<dbReference type="OrthoDB" id="3256376at2759"/>
<sequence>MRRVWLPNSLLIRALYICLMISIAFSLPLTLPNHNTTLRALSTNTEDSTCFASWEYLDMMDEPINAKDKQCNIELDDIFVEDSEEEDTVGIRYIYTDLDARFAPDFGLFKGFLHDLINSCSHQIIGNTFVSTTFDPDNTSATRAFICCTDSECIGHLTEVQQDLYYRPYLHGDRLVYDDEDDASFIGNYTITWYDETKKIKTPCNKNSFIFITSRIMDIAVSGLPTAVRDFRDRWRNLCIQPTIILVGRPAKEKATLEYYYGNITENLFVVPNASCLHVIAKCIKPCMVSNDSCKDLDLENCEIPPTTTSTSTTTTTTTPTTPTTTIEPPATSLHILYAVALSDTLKNKFENIKENIEEAVKLYLDETHNNEIAAQFFATPEDTSKQWILNIDTFHDRLDNMNDSVLVKNVEHNDTDNKTTIVVDNVEHALKYYDNNHQTRKSTDAAPLLIVMTDFYSWKFWRYMLDHPITTRFDVHMYVYNYAAYNIFKSASNRVVDLRMLHYLDPDHLVVIPLDPTDPKEDDNVGLSETELIVIIIGSVIFLLAIMALMTFLYTKKLSWMRRIENFSKTHEDVTAIVQDFWELSWDRLLIKSEKIGSGAYGQVFRGKVHGKPPCVDHVYVNSSLPVENQYEDCDVAIKMLPRYASEMAKREFLHEIELMKKISGRNDNIIDMLGCITVGHTICLVLEYCPNRDLLHYVKAVNVDVQESTSLEAKLNLTKEFMLFAWHVCDGMRYLASQNVIHRDLAARNILIDRHNCAKISDFGLCIELSNNGYSNSIYTSNSGRLPIKWLAIEALLKHEFSTKSDVWSFGILLFEMYSFGETPFATIPTKEIGEHLTAGGRPYKPELCPEEMFNIMKFCWLQNPDQRPEFKLLTEKVAIVLERASESYGYLDLTSDISTAPNYMKIKKTFRNAEGIDEKQRSAFRNRILTRESTASDSNRPPTPSSPPPVSPPANSQAKRMKFFFSRGHSKDQSKDTYDMPPVT</sequence>
<dbReference type="FunFam" id="1.10.510.10:FF:000554">
    <property type="entry name" value="Predicted protein"/>
    <property type="match status" value="1"/>
</dbReference>
<dbReference type="Gene3D" id="3.30.200.20">
    <property type="entry name" value="Phosphorylase Kinase, domain 1"/>
    <property type="match status" value="1"/>
</dbReference>
<protein>
    <recommendedName>
        <fullName evidence="8">Protein kinase domain-containing protein</fullName>
    </recommendedName>
</protein>
<dbReference type="AlphaFoldDB" id="A0A811L622"/>
<evidence type="ECO:0000256" key="1">
    <source>
        <dbReference type="ARBA" id="ARBA00022679"/>
    </source>
</evidence>
<dbReference type="PROSITE" id="PS50011">
    <property type="entry name" value="PROTEIN_KINASE_DOM"/>
    <property type="match status" value="1"/>
</dbReference>
<dbReference type="Pfam" id="PF07714">
    <property type="entry name" value="PK_Tyr_Ser-Thr"/>
    <property type="match status" value="1"/>
</dbReference>
<evidence type="ECO:0000259" key="8">
    <source>
        <dbReference type="PROSITE" id="PS50011"/>
    </source>
</evidence>
<evidence type="ECO:0000256" key="5">
    <source>
        <dbReference type="ARBA" id="ARBA00023137"/>
    </source>
</evidence>
<feature type="transmembrane region" description="Helical" evidence="7">
    <location>
        <begin position="533"/>
        <end position="555"/>
    </location>
</feature>
<dbReference type="GO" id="GO:0004714">
    <property type="term" value="F:transmembrane receptor protein tyrosine kinase activity"/>
    <property type="evidence" value="ECO:0007669"/>
    <property type="project" value="TreeGrafter"/>
</dbReference>
<evidence type="ECO:0000256" key="2">
    <source>
        <dbReference type="ARBA" id="ARBA00022741"/>
    </source>
</evidence>
<dbReference type="InterPro" id="IPR050122">
    <property type="entry name" value="RTK"/>
</dbReference>
<feature type="region of interest" description="Disordered" evidence="6">
    <location>
        <begin position="934"/>
        <end position="987"/>
    </location>
</feature>
<dbReference type="SUPFAM" id="SSF56112">
    <property type="entry name" value="Protein kinase-like (PK-like)"/>
    <property type="match status" value="1"/>
</dbReference>
<keyword evidence="10" id="KW-1185">Reference proteome</keyword>
<proteinExistence type="predicted"/>
<keyword evidence="1" id="KW-0808">Transferase</keyword>
<dbReference type="GO" id="GO:0005524">
    <property type="term" value="F:ATP binding"/>
    <property type="evidence" value="ECO:0007669"/>
    <property type="project" value="UniProtKB-KW"/>
</dbReference>
<feature type="region of interest" description="Disordered" evidence="6">
    <location>
        <begin position="305"/>
        <end position="326"/>
    </location>
</feature>
<comment type="caution">
    <text evidence="9">The sequence shown here is derived from an EMBL/GenBank/DDBJ whole genome shotgun (WGS) entry which is preliminary data.</text>
</comment>
<keyword evidence="5" id="KW-0829">Tyrosine-protein kinase</keyword>
<keyword evidence="7" id="KW-0812">Transmembrane</keyword>
<dbReference type="PANTHER" id="PTHR24416:SF488">
    <property type="entry name" value="PROTEIN KINASE DOMAIN-CONTAINING PROTEIN"/>
    <property type="match status" value="1"/>
</dbReference>
<keyword evidence="4" id="KW-0067">ATP-binding</keyword>
<dbReference type="InterPro" id="IPR008266">
    <property type="entry name" value="Tyr_kinase_AS"/>
</dbReference>
<keyword evidence="7" id="KW-0472">Membrane</keyword>
<dbReference type="GO" id="GO:0005886">
    <property type="term" value="C:plasma membrane"/>
    <property type="evidence" value="ECO:0007669"/>
    <property type="project" value="TreeGrafter"/>
</dbReference>
<feature type="compositionally biased region" description="Basic and acidic residues" evidence="6">
    <location>
        <begin position="972"/>
        <end position="981"/>
    </location>
</feature>
<dbReference type="InterPro" id="IPR011009">
    <property type="entry name" value="Kinase-like_dom_sf"/>
</dbReference>
<reference evidence="9" key="1">
    <citation type="submission" date="2020-09" db="EMBL/GenBank/DDBJ databases">
        <authorList>
            <person name="Kikuchi T."/>
        </authorList>
    </citation>
    <scope>NUCLEOTIDE SEQUENCE</scope>
    <source>
        <strain evidence="9">SH1</strain>
    </source>
</reference>
<keyword evidence="3" id="KW-0418">Kinase</keyword>
<dbReference type="GO" id="GO:0007169">
    <property type="term" value="P:cell surface receptor protein tyrosine kinase signaling pathway"/>
    <property type="evidence" value="ECO:0007669"/>
    <property type="project" value="TreeGrafter"/>
</dbReference>
<evidence type="ECO:0000256" key="4">
    <source>
        <dbReference type="ARBA" id="ARBA00022840"/>
    </source>
</evidence>
<name>A0A811L622_9BILA</name>
<dbReference type="SMART" id="SM00219">
    <property type="entry name" value="TyrKc"/>
    <property type="match status" value="1"/>
</dbReference>
<dbReference type="EMBL" id="CAJFDH010000005">
    <property type="protein sequence ID" value="CAD5223567.1"/>
    <property type="molecule type" value="Genomic_DNA"/>
</dbReference>
<feature type="domain" description="Protein kinase" evidence="8">
    <location>
        <begin position="591"/>
        <end position="884"/>
    </location>
</feature>
<dbReference type="EMBL" id="CAJFCW020000005">
    <property type="protein sequence ID" value="CAG9118222.1"/>
    <property type="molecule type" value="Genomic_DNA"/>
</dbReference>
<evidence type="ECO:0000313" key="9">
    <source>
        <dbReference type="EMBL" id="CAD5223567.1"/>
    </source>
</evidence>
<dbReference type="Gene3D" id="1.10.510.10">
    <property type="entry name" value="Transferase(Phosphotransferase) domain 1"/>
    <property type="match status" value="1"/>
</dbReference>
<gene>
    <name evidence="9" type="ORF">BOKJ2_LOCUS10337</name>
</gene>
<keyword evidence="2" id="KW-0547">Nucleotide-binding</keyword>
<evidence type="ECO:0000256" key="7">
    <source>
        <dbReference type="SAM" id="Phobius"/>
    </source>
</evidence>
<dbReference type="InterPro" id="IPR020635">
    <property type="entry name" value="Tyr_kinase_cat_dom"/>
</dbReference>
<feature type="compositionally biased region" description="Pro residues" evidence="6">
    <location>
        <begin position="944"/>
        <end position="955"/>
    </location>
</feature>
<organism evidence="9 10">
    <name type="scientific">Bursaphelenchus okinawaensis</name>
    <dbReference type="NCBI Taxonomy" id="465554"/>
    <lineage>
        <taxon>Eukaryota</taxon>
        <taxon>Metazoa</taxon>
        <taxon>Ecdysozoa</taxon>
        <taxon>Nematoda</taxon>
        <taxon>Chromadorea</taxon>
        <taxon>Rhabditida</taxon>
        <taxon>Tylenchina</taxon>
        <taxon>Tylenchomorpha</taxon>
        <taxon>Aphelenchoidea</taxon>
        <taxon>Aphelenchoididae</taxon>
        <taxon>Bursaphelenchus</taxon>
    </lineage>
</organism>